<reference evidence="2 3" key="1">
    <citation type="submission" date="2020-07" db="EMBL/GenBank/DDBJ databases">
        <title>Genomic Encyclopedia of Type Strains, Phase IV (KMG-V): Genome sequencing to study the core and pangenomes of soil and plant-associated prokaryotes.</title>
        <authorList>
            <person name="Whitman W."/>
        </authorList>
    </citation>
    <scope>NUCLEOTIDE SEQUENCE [LARGE SCALE GENOMIC DNA]</scope>
    <source>
        <strain evidence="2 3">M8UP30</strain>
    </source>
</reference>
<feature type="compositionally biased region" description="Basic and acidic residues" evidence="1">
    <location>
        <begin position="210"/>
        <end position="234"/>
    </location>
</feature>
<dbReference type="InterPro" id="IPR018648">
    <property type="entry name" value="DUF2076"/>
</dbReference>
<dbReference type="Pfam" id="PF09849">
    <property type="entry name" value="DUF2076"/>
    <property type="match status" value="1"/>
</dbReference>
<feature type="compositionally biased region" description="Acidic residues" evidence="1">
    <location>
        <begin position="261"/>
        <end position="279"/>
    </location>
</feature>
<feature type="region of interest" description="Disordered" evidence="1">
    <location>
        <begin position="190"/>
        <end position="291"/>
    </location>
</feature>
<dbReference type="AlphaFoldDB" id="A0A7Y9T551"/>
<protein>
    <recommendedName>
        <fullName evidence="4">DUF2076 domain-containing protein</fullName>
    </recommendedName>
</protein>
<evidence type="ECO:0000313" key="3">
    <source>
        <dbReference type="Proteomes" id="UP000534186"/>
    </source>
</evidence>
<sequence>MTPQEQDMIGGLIDRIQKTQLAEKDTDAEQMLQQGLGRNPDALYILAQTVLVQKYALEQAQAQLTQAKAQIEQMQQHPEPKHATSFLGSLLGRHDEPTPPPPPPPQQAYPQQAGPVYPPYAPVGGGYGAAPVQYGAPPQYGAPQGMGGGGFMRGALQTAAGVAAGALAFEGVESLMHGFGHEAGYGGGQGLGGFDGGQRPTEEIVNNYYGDDRGGRDVSADERSLGQQEDRDFGSRNASDTSSNDRDSLYGSDDSGSGDDASFDSDSSSDDASFDDGGDDGSGGGDDSSFA</sequence>
<feature type="compositionally biased region" description="Pro residues" evidence="1">
    <location>
        <begin position="98"/>
        <end position="107"/>
    </location>
</feature>
<dbReference type="EMBL" id="JACCCV010000001">
    <property type="protein sequence ID" value="NYF51974.1"/>
    <property type="molecule type" value="Genomic_DNA"/>
</dbReference>
<comment type="caution">
    <text evidence="2">The sequence shown here is derived from an EMBL/GenBank/DDBJ whole genome shotgun (WGS) entry which is preliminary data.</text>
</comment>
<feature type="compositionally biased region" description="Gly residues" evidence="1">
    <location>
        <begin position="280"/>
        <end position="291"/>
    </location>
</feature>
<evidence type="ECO:0000313" key="2">
    <source>
        <dbReference type="EMBL" id="NYF51974.1"/>
    </source>
</evidence>
<accession>A0A7Y9T551</accession>
<proteinExistence type="predicted"/>
<dbReference type="Proteomes" id="UP000534186">
    <property type="component" value="Unassembled WGS sequence"/>
</dbReference>
<evidence type="ECO:0008006" key="4">
    <source>
        <dbReference type="Google" id="ProtNLM"/>
    </source>
</evidence>
<feature type="region of interest" description="Disordered" evidence="1">
    <location>
        <begin position="71"/>
        <end position="117"/>
    </location>
</feature>
<gene>
    <name evidence="2" type="ORF">HDF12_002339</name>
</gene>
<feature type="compositionally biased region" description="Low complexity" evidence="1">
    <location>
        <begin position="251"/>
        <end position="260"/>
    </location>
</feature>
<organism evidence="2 3">
    <name type="scientific">Tunturiibacter lichenicola</name>
    <dbReference type="NCBI Taxonomy" id="2051959"/>
    <lineage>
        <taxon>Bacteria</taxon>
        <taxon>Pseudomonadati</taxon>
        <taxon>Acidobacteriota</taxon>
        <taxon>Terriglobia</taxon>
        <taxon>Terriglobales</taxon>
        <taxon>Acidobacteriaceae</taxon>
        <taxon>Tunturiibacter</taxon>
    </lineage>
</organism>
<name>A0A7Y9T551_9BACT</name>
<evidence type="ECO:0000256" key="1">
    <source>
        <dbReference type="SAM" id="MobiDB-lite"/>
    </source>
</evidence>